<sequence length="330" mass="35253">MNDLKTLDDLGRTLDPPGPTPPARLRHRVLTEATRPARRTARFARPRFGWRLAAVGGLAAALTVGVLATQVVSFGERTPVSTASAAERILASAAAQARRQPARPVRADQFIYVESRTVTMSVHEGGSERVTISPAHRRVWLSVDGTRDGLLREQGDPASGRDNLVLPGCQDGTSTQRKYGKAVQVECTPTPGYRADLPTDADGMLAYLYRGADGTKNPRDQEAFTAAGDLIREAYLSPASLAAVFEAVARIPGVRVVGDVTDEAGRAGVALARDDVQGVRAELIFDRKTYAFLGEHEVLTQEAYGLKAGTSINSTAVLKVAVVDQAGQLP</sequence>
<dbReference type="RefSeq" id="WP_091337328.1">
    <property type="nucleotide sequence ID" value="NZ_FMHV01000002.1"/>
</dbReference>
<dbReference type="OrthoDB" id="3612087at2"/>
<reference evidence="4" key="1">
    <citation type="submission" date="2016-06" db="EMBL/GenBank/DDBJ databases">
        <authorList>
            <person name="Varghese N."/>
            <person name="Submissions Spin"/>
        </authorList>
    </citation>
    <scope>NUCLEOTIDE SEQUENCE [LARGE SCALE GENOMIC DNA]</scope>
    <source>
        <strain evidence="4">DSM 45431</strain>
    </source>
</reference>
<evidence type="ECO:0008006" key="5">
    <source>
        <dbReference type="Google" id="ProtNLM"/>
    </source>
</evidence>
<evidence type="ECO:0000313" key="4">
    <source>
        <dbReference type="Proteomes" id="UP000199413"/>
    </source>
</evidence>
<dbReference type="EMBL" id="FMHV01000002">
    <property type="protein sequence ID" value="SCL16987.1"/>
    <property type="molecule type" value="Genomic_DNA"/>
</dbReference>
<evidence type="ECO:0000313" key="3">
    <source>
        <dbReference type="EMBL" id="SCL16987.1"/>
    </source>
</evidence>
<dbReference type="AlphaFoldDB" id="A0A1C6RIP3"/>
<dbReference type="InterPro" id="IPR047789">
    <property type="entry name" value="CU044_5270-like"/>
</dbReference>
<accession>A0A1C6RIP3</accession>
<keyword evidence="2" id="KW-1133">Transmembrane helix</keyword>
<gene>
    <name evidence="3" type="ORF">GA0070624_1181</name>
</gene>
<feature type="compositionally biased region" description="Basic and acidic residues" evidence="1">
    <location>
        <begin position="1"/>
        <end position="12"/>
    </location>
</feature>
<dbReference type="STRING" id="568872.GA0070624_1181"/>
<keyword evidence="2" id="KW-0472">Membrane</keyword>
<protein>
    <recommendedName>
        <fullName evidence="5">CU044_5270 family protein</fullName>
    </recommendedName>
</protein>
<feature type="region of interest" description="Disordered" evidence="1">
    <location>
        <begin position="1"/>
        <end position="24"/>
    </location>
</feature>
<name>A0A1C6RIP3_9ACTN</name>
<organism evidence="3 4">
    <name type="scientific">Micromonospora rhizosphaerae</name>
    <dbReference type="NCBI Taxonomy" id="568872"/>
    <lineage>
        <taxon>Bacteria</taxon>
        <taxon>Bacillati</taxon>
        <taxon>Actinomycetota</taxon>
        <taxon>Actinomycetes</taxon>
        <taxon>Micromonosporales</taxon>
        <taxon>Micromonosporaceae</taxon>
        <taxon>Micromonospora</taxon>
    </lineage>
</organism>
<keyword evidence="2" id="KW-0812">Transmembrane</keyword>
<keyword evidence="4" id="KW-1185">Reference proteome</keyword>
<feature type="transmembrane region" description="Helical" evidence="2">
    <location>
        <begin position="48"/>
        <end position="68"/>
    </location>
</feature>
<dbReference type="Proteomes" id="UP000199413">
    <property type="component" value="Unassembled WGS sequence"/>
</dbReference>
<evidence type="ECO:0000256" key="2">
    <source>
        <dbReference type="SAM" id="Phobius"/>
    </source>
</evidence>
<proteinExistence type="predicted"/>
<dbReference type="NCBIfam" id="NF038083">
    <property type="entry name" value="CU044_5270_fam"/>
    <property type="match status" value="1"/>
</dbReference>
<evidence type="ECO:0000256" key="1">
    <source>
        <dbReference type="SAM" id="MobiDB-lite"/>
    </source>
</evidence>